<evidence type="ECO:0000256" key="2">
    <source>
        <dbReference type="ARBA" id="ARBA00022630"/>
    </source>
</evidence>
<dbReference type="AlphaFoldDB" id="A0A103E5P6"/>
<sequence>MDTVKEVSGEDGELEFEWVELRKLAAEISQAIVTGEKGVALQNAIDSTVDSDALIVATPVYQGSYSGLFKMFIDLLRPDGITAKPVLLAATGGSVRHSLMLDGAMRTLFGYLRAWVVPTAIFATSKDWAQKETEEILNERIKSASSELWTLTANQSQPALLQ</sequence>
<keyword evidence="2" id="KW-0285">Flavoprotein</keyword>
<dbReference type="Pfam" id="PF03358">
    <property type="entry name" value="FMN_red"/>
    <property type="match status" value="1"/>
</dbReference>
<gene>
    <name evidence="6" type="ORF">WS67_07760</name>
</gene>
<comment type="caution">
    <text evidence="6">The sequence shown here is derived from an EMBL/GenBank/DDBJ whole genome shotgun (WGS) entry which is preliminary data.</text>
</comment>
<name>A0A103E5P6_9BURK</name>
<protein>
    <recommendedName>
        <fullName evidence="5">NADPH-dependent FMN reductase-like domain-containing protein</fullName>
    </recommendedName>
</protein>
<keyword evidence="7" id="KW-1185">Reference proteome</keyword>
<dbReference type="InterPro" id="IPR005025">
    <property type="entry name" value="FMN_Rdtase-like_dom"/>
</dbReference>
<keyword evidence="4" id="KW-0560">Oxidoreductase</keyword>
<evidence type="ECO:0000313" key="6">
    <source>
        <dbReference type="EMBL" id="KVE28615.1"/>
    </source>
</evidence>
<evidence type="ECO:0000256" key="1">
    <source>
        <dbReference type="ARBA" id="ARBA00005990"/>
    </source>
</evidence>
<dbReference type="PANTHER" id="PTHR43408">
    <property type="entry name" value="FMN REDUCTASE (NADPH)"/>
    <property type="match status" value="1"/>
</dbReference>
<organism evidence="6 7">
    <name type="scientific">Burkholderia singularis</name>
    <dbReference type="NCBI Taxonomy" id="1503053"/>
    <lineage>
        <taxon>Bacteria</taxon>
        <taxon>Pseudomonadati</taxon>
        <taxon>Pseudomonadota</taxon>
        <taxon>Betaproteobacteria</taxon>
        <taxon>Burkholderiales</taxon>
        <taxon>Burkholderiaceae</taxon>
        <taxon>Burkholderia</taxon>
        <taxon>pseudomallei group</taxon>
    </lineage>
</organism>
<dbReference type="NCBIfam" id="TIGR04037">
    <property type="entry name" value="LLM_duo_CE1759"/>
    <property type="match status" value="1"/>
</dbReference>
<dbReference type="InterPro" id="IPR023932">
    <property type="entry name" value="CE1759_FMN_reduct"/>
</dbReference>
<dbReference type="EMBL" id="LOWA01000018">
    <property type="protein sequence ID" value="KVE28615.1"/>
    <property type="molecule type" value="Genomic_DNA"/>
</dbReference>
<accession>A0A103E5P6</accession>
<evidence type="ECO:0000256" key="3">
    <source>
        <dbReference type="ARBA" id="ARBA00022643"/>
    </source>
</evidence>
<keyword evidence="3" id="KW-0288">FMN</keyword>
<evidence type="ECO:0000259" key="5">
    <source>
        <dbReference type="Pfam" id="PF03358"/>
    </source>
</evidence>
<dbReference type="InterPro" id="IPR029039">
    <property type="entry name" value="Flavoprotein-like_sf"/>
</dbReference>
<dbReference type="Proteomes" id="UP000062788">
    <property type="component" value="Unassembled WGS sequence"/>
</dbReference>
<dbReference type="SUPFAM" id="SSF52218">
    <property type="entry name" value="Flavoproteins"/>
    <property type="match status" value="1"/>
</dbReference>
<dbReference type="Gene3D" id="3.40.50.360">
    <property type="match status" value="1"/>
</dbReference>
<reference evidence="6 7" key="1">
    <citation type="submission" date="2015-11" db="EMBL/GenBank/DDBJ databases">
        <title>Expanding the genomic diversity of Burkholderia species for the development of highly accurate diagnostics.</title>
        <authorList>
            <person name="Sahl J."/>
            <person name="Keim P."/>
            <person name="Wagner D."/>
        </authorList>
    </citation>
    <scope>NUCLEOTIDE SEQUENCE [LARGE SCALE GENOMIC DNA]</scope>
    <source>
        <strain evidence="6 7">TSV85</strain>
    </source>
</reference>
<evidence type="ECO:0000313" key="7">
    <source>
        <dbReference type="Proteomes" id="UP000062788"/>
    </source>
</evidence>
<dbReference type="InterPro" id="IPR051814">
    <property type="entry name" value="NAD(P)H-dep_FMN_reductase"/>
</dbReference>
<comment type="similarity">
    <text evidence="1">Belongs to the SsuE family.</text>
</comment>
<evidence type="ECO:0000256" key="4">
    <source>
        <dbReference type="ARBA" id="ARBA00023002"/>
    </source>
</evidence>
<dbReference type="PANTHER" id="PTHR43408:SF2">
    <property type="entry name" value="FMN REDUCTASE (NADPH)"/>
    <property type="match status" value="1"/>
</dbReference>
<feature type="domain" description="NADPH-dependent FMN reductase-like" evidence="5">
    <location>
        <begin position="10"/>
        <end position="128"/>
    </location>
</feature>
<dbReference type="GO" id="GO:0016491">
    <property type="term" value="F:oxidoreductase activity"/>
    <property type="evidence" value="ECO:0007669"/>
    <property type="project" value="UniProtKB-KW"/>
</dbReference>
<proteinExistence type="inferred from homology"/>